<reference evidence="2 3" key="1">
    <citation type="submission" date="2017-11" db="EMBL/GenBank/DDBJ databases">
        <title>Isolation and Characterization of Methanogenic Archaea from Saline Meromictic Lake at Siberia.</title>
        <authorList>
            <person name="Shen Y."/>
            <person name="Huang H.-H."/>
            <person name="Lai M.-C."/>
            <person name="Chen S.-C."/>
        </authorList>
    </citation>
    <scope>NUCLEOTIDE SEQUENCE [LARGE SCALE GENOMIC DNA]</scope>
    <source>
        <strain evidence="2 3">SY-01</strain>
    </source>
</reference>
<dbReference type="EMBL" id="PGGK01000009">
    <property type="protein sequence ID" value="TGC08506.1"/>
    <property type="molecule type" value="Genomic_DNA"/>
</dbReference>
<dbReference type="InterPro" id="IPR013561">
    <property type="entry name" value="FilR1_middle_dom"/>
</dbReference>
<organism evidence="2 3">
    <name type="scientific">Methanolobus halotolerans</name>
    <dbReference type="NCBI Taxonomy" id="2052935"/>
    <lineage>
        <taxon>Archaea</taxon>
        <taxon>Methanobacteriati</taxon>
        <taxon>Methanobacteriota</taxon>
        <taxon>Stenosarchaea group</taxon>
        <taxon>Methanomicrobia</taxon>
        <taxon>Methanosarcinales</taxon>
        <taxon>Methanosarcinaceae</taxon>
        <taxon>Methanolobus</taxon>
    </lineage>
</organism>
<gene>
    <name evidence="2" type="ORF">CUN85_09330</name>
</gene>
<evidence type="ECO:0000259" key="1">
    <source>
        <dbReference type="Pfam" id="PF08350"/>
    </source>
</evidence>
<feature type="domain" description="Methanogenesis regulatory protein FilR1 middle" evidence="1">
    <location>
        <begin position="21"/>
        <end position="123"/>
    </location>
</feature>
<keyword evidence="3" id="KW-1185">Reference proteome</keyword>
<dbReference type="RefSeq" id="WP_135390041.1">
    <property type="nucleotide sequence ID" value="NZ_PGGK01000009.1"/>
</dbReference>
<proteinExistence type="predicted"/>
<comment type="caution">
    <text evidence="2">The sequence shown here is derived from an EMBL/GenBank/DDBJ whole genome shotgun (WGS) entry which is preliminary data.</text>
</comment>
<dbReference type="Proteomes" id="UP000297295">
    <property type="component" value="Unassembled WGS sequence"/>
</dbReference>
<dbReference type="AlphaFoldDB" id="A0A4E0PYB5"/>
<protein>
    <recommendedName>
        <fullName evidence="1">Methanogenesis regulatory protein FilR1 middle domain-containing protein</fullName>
    </recommendedName>
</protein>
<sequence>MKIDHYNINPISPGPIDIDIYNINQELFKRSLDSKSVNFICRFLYPNFEYLALKWIEDQAEVSIIADTELLQKIKENHAGKFNHSLNSGLIRLFLYSGKINFMKSVQSDHSAMLLLFNEEMRYDNKHPLSFNPGSFDGGKRSLIIIDDYPYP</sequence>
<dbReference type="Pfam" id="PF08350">
    <property type="entry name" value="FilR1_middle"/>
    <property type="match status" value="1"/>
</dbReference>
<name>A0A4E0PYB5_9EURY</name>
<evidence type="ECO:0000313" key="2">
    <source>
        <dbReference type="EMBL" id="TGC08506.1"/>
    </source>
</evidence>
<accession>A0A4E0PYB5</accession>
<dbReference type="OrthoDB" id="11410at2157"/>
<evidence type="ECO:0000313" key="3">
    <source>
        <dbReference type="Proteomes" id="UP000297295"/>
    </source>
</evidence>